<dbReference type="InterPro" id="IPR000719">
    <property type="entry name" value="Prot_kinase_dom"/>
</dbReference>
<evidence type="ECO:0000313" key="8">
    <source>
        <dbReference type="RefSeq" id="XP_015279391.1"/>
    </source>
</evidence>
<gene>
    <name evidence="8" type="primary">SCYL1</name>
</gene>
<dbReference type="PANTHER" id="PTHR12984:SF3">
    <property type="entry name" value="N-TERMINAL KINASE-LIKE PROTEIN"/>
    <property type="match status" value="1"/>
</dbReference>
<comment type="similarity">
    <text evidence="1">Belongs to the protein kinase superfamily.</text>
</comment>
<feature type="domain" description="Protein kinase" evidence="6">
    <location>
        <begin position="18"/>
        <end position="230"/>
    </location>
</feature>
<dbReference type="Pfam" id="PF00069">
    <property type="entry name" value="Pkinase"/>
    <property type="match status" value="1"/>
</dbReference>
<name>A0ABM1L0A4_GEKJA</name>
<dbReference type="Gene3D" id="1.10.510.10">
    <property type="entry name" value="Transferase(Phosphotransferase) domain 1"/>
    <property type="match status" value="1"/>
</dbReference>
<feature type="region of interest" description="Disordered" evidence="5">
    <location>
        <begin position="15"/>
        <end position="37"/>
    </location>
</feature>
<evidence type="ECO:0000256" key="5">
    <source>
        <dbReference type="SAM" id="MobiDB-lite"/>
    </source>
</evidence>
<accession>A0ABM1L0A4</accession>
<protein>
    <recommendedName>
        <fullName evidence="2">N-terminal kinase-like protein</fullName>
    </recommendedName>
    <alternativeName>
        <fullName evidence="3">SCY1-like protein 1</fullName>
    </alternativeName>
</protein>
<reference evidence="8" key="1">
    <citation type="submission" date="2025-08" db="UniProtKB">
        <authorList>
            <consortium name="RefSeq"/>
        </authorList>
    </citation>
    <scope>IDENTIFICATION</scope>
</reference>
<dbReference type="InterPro" id="IPR011009">
    <property type="entry name" value="Kinase-like_dom_sf"/>
</dbReference>
<dbReference type="PROSITE" id="PS50011">
    <property type="entry name" value="PROTEIN_KINASE_DOM"/>
    <property type="match status" value="1"/>
</dbReference>
<evidence type="ECO:0000256" key="1">
    <source>
        <dbReference type="ARBA" id="ARBA00038349"/>
    </source>
</evidence>
<sequence>MWFFARDPIRDFPFESVAPQEPPLQPGGPWQLHRGRRKATGEPVSLFVYDVKPNSEEHTQLAKAAFKHLKTLRHPNILSYIDGLETEKCLHVVTEPVVPLRAYLESRGETKGLSDLEISWGLHQIVKALSFLVNDCHLIHNNVCAAAVFVDRAGEWKLGGLDYMCSAVGDSAVPRKGVPELEKYDPPELTENSKALGEKWSADMWRLGCLIWEVFSGPLSRSSSLRSLGK</sequence>
<evidence type="ECO:0000256" key="4">
    <source>
        <dbReference type="ARBA" id="ARBA00056114"/>
    </source>
</evidence>
<comment type="function">
    <text evidence="4">Regulates COPI-mediated retrograde protein traffic at the interface between the Golgi apparatus and the endoplasmic reticulum. Involved in the maintenance of the Golgi apparatus morphology.</text>
</comment>
<dbReference type="InterPro" id="IPR051177">
    <property type="entry name" value="CIK-Related_Protein"/>
</dbReference>
<evidence type="ECO:0000256" key="3">
    <source>
        <dbReference type="ARBA" id="ARBA00042347"/>
    </source>
</evidence>
<dbReference type="Proteomes" id="UP000694871">
    <property type="component" value="Unplaced"/>
</dbReference>
<evidence type="ECO:0000313" key="7">
    <source>
        <dbReference type="Proteomes" id="UP000694871"/>
    </source>
</evidence>
<dbReference type="RefSeq" id="XP_015279391.1">
    <property type="nucleotide sequence ID" value="XM_015423905.1"/>
</dbReference>
<dbReference type="GeneID" id="107121066"/>
<evidence type="ECO:0000259" key="6">
    <source>
        <dbReference type="PROSITE" id="PS50011"/>
    </source>
</evidence>
<dbReference type="SUPFAM" id="SSF56112">
    <property type="entry name" value="Protein kinase-like (PK-like)"/>
    <property type="match status" value="1"/>
</dbReference>
<feature type="non-terminal residue" evidence="8">
    <location>
        <position position="230"/>
    </location>
</feature>
<organism evidence="7 8">
    <name type="scientific">Gekko japonicus</name>
    <name type="common">Schlegel's Japanese gecko</name>
    <dbReference type="NCBI Taxonomy" id="146911"/>
    <lineage>
        <taxon>Eukaryota</taxon>
        <taxon>Metazoa</taxon>
        <taxon>Chordata</taxon>
        <taxon>Craniata</taxon>
        <taxon>Vertebrata</taxon>
        <taxon>Euteleostomi</taxon>
        <taxon>Lepidosauria</taxon>
        <taxon>Squamata</taxon>
        <taxon>Bifurcata</taxon>
        <taxon>Gekkota</taxon>
        <taxon>Gekkonidae</taxon>
        <taxon>Gekkoninae</taxon>
        <taxon>Gekko</taxon>
    </lineage>
</organism>
<dbReference type="PANTHER" id="PTHR12984">
    <property type="entry name" value="SCY1-RELATED S/T PROTEIN KINASE-LIKE"/>
    <property type="match status" value="1"/>
</dbReference>
<proteinExistence type="inferred from homology"/>
<dbReference type="Gene3D" id="3.30.200.20">
    <property type="entry name" value="Phosphorylase Kinase, domain 1"/>
    <property type="match status" value="1"/>
</dbReference>
<evidence type="ECO:0000256" key="2">
    <source>
        <dbReference type="ARBA" id="ARBA00040972"/>
    </source>
</evidence>
<keyword evidence="7" id="KW-1185">Reference proteome</keyword>